<dbReference type="GO" id="GO:0080044">
    <property type="term" value="F:quercetin 7-O-glucosyltransferase activity"/>
    <property type="evidence" value="ECO:0007669"/>
    <property type="project" value="TreeGrafter"/>
</dbReference>
<sequence>MADSGEPKPHLLLIPYPLQGHIIPAAHLAVKLAAAGFSITFVNTESVHHQTSLAHHQLPSSGDPFSGARDSGRLDIRYELVSDGLPVSFDRSVHHDEFMQHILHRLSSNVEALARRLLPISGLVADTFFVWPATLARSLAVPYVSFWTEPALVFSLYYHMDLLRLNGHFAAGDNRKDMITYVPGVPAIEPSDLTSYLQESDTSSVVHQIILKAFEEAHRADYILCNTVQELEPSTIAAMRKEKPFYAIGPIFPAGFTRSTVETSLWAESDCSHWLNSRPAASVLYISFGSYAHVEKGDLAEIAGGVAESKVSFLWVLRPDVVSSNDTDPLPEGFREETAGRGIVVPWCCQIEVLSHAAIGGFLTHCGWNSILESVWSGVPMICFPLLTDQFTNRKLVVGDWGMGIDLGGGKSQPAVRREEVAAKIDELMRGEDGRRAREGVSRVRGKLEAAVAGGGSSARNFERFVEDLKFCVLKGKVKGNVGDDAM</sequence>
<dbReference type="OrthoDB" id="5835829at2759"/>
<keyword evidence="3 4" id="KW-0808">Transferase</keyword>
<evidence type="ECO:0000256" key="1">
    <source>
        <dbReference type="ARBA" id="ARBA00009995"/>
    </source>
</evidence>
<evidence type="ECO:0000256" key="4">
    <source>
        <dbReference type="RuleBase" id="RU003718"/>
    </source>
</evidence>
<dbReference type="PROSITE" id="PS00375">
    <property type="entry name" value="UDPGT"/>
    <property type="match status" value="1"/>
</dbReference>
<accession>A0A2H9ZRJ8</accession>
<evidence type="ECO:0000256" key="2">
    <source>
        <dbReference type="ARBA" id="ARBA00022676"/>
    </source>
</evidence>
<dbReference type="FunFam" id="3.40.50.2000:FF:000078">
    <property type="entry name" value="Glycosyltransferase"/>
    <property type="match status" value="1"/>
</dbReference>
<dbReference type="Proteomes" id="UP000236161">
    <property type="component" value="Unassembled WGS sequence"/>
</dbReference>
<evidence type="ECO:0000313" key="7">
    <source>
        <dbReference type="Proteomes" id="UP000236161"/>
    </source>
</evidence>
<dbReference type="InterPro" id="IPR002213">
    <property type="entry name" value="UDP_glucos_trans"/>
</dbReference>
<evidence type="ECO:0000256" key="5">
    <source>
        <dbReference type="RuleBase" id="RU362057"/>
    </source>
</evidence>
<protein>
    <recommendedName>
        <fullName evidence="5">Glycosyltransferase</fullName>
        <ecNumber evidence="5">2.4.1.-</ecNumber>
    </recommendedName>
</protein>
<dbReference type="Gene3D" id="3.40.50.2000">
    <property type="entry name" value="Glycogen Phosphorylase B"/>
    <property type="match status" value="2"/>
</dbReference>
<evidence type="ECO:0000256" key="3">
    <source>
        <dbReference type="ARBA" id="ARBA00022679"/>
    </source>
</evidence>
<dbReference type="AlphaFoldDB" id="A0A2H9ZRJ8"/>
<dbReference type="PANTHER" id="PTHR11926:SF1494">
    <property type="entry name" value="FLAVONOL 3-O-GLUCOSYLTRANSFERASE UGT76E12-RELATED"/>
    <property type="match status" value="1"/>
</dbReference>
<gene>
    <name evidence="6" type="primary">UGT86A1</name>
    <name evidence="6" type="ORF">AXF42_Ash016943</name>
</gene>
<organism evidence="6 7">
    <name type="scientific">Apostasia shenzhenica</name>
    <dbReference type="NCBI Taxonomy" id="1088818"/>
    <lineage>
        <taxon>Eukaryota</taxon>
        <taxon>Viridiplantae</taxon>
        <taxon>Streptophyta</taxon>
        <taxon>Embryophyta</taxon>
        <taxon>Tracheophyta</taxon>
        <taxon>Spermatophyta</taxon>
        <taxon>Magnoliopsida</taxon>
        <taxon>Liliopsida</taxon>
        <taxon>Asparagales</taxon>
        <taxon>Orchidaceae</taxon>
        <taxon>Apostasioideae</taxon>
        <taxon>Apostasia</taxon>
    </lineage>
</organism>
<dbReference type="EC" id="2.4.1.-" evidence="5"/>
<keyword evidence="2 4" id="KW-0328">Glycosyltransferase</keyword>
<proteinExistence type="inferred from homology"/>
<evidence type="ECO:0000313" key="6">
    <source>
        <dbReference type="EMBL" id="PKA45916.1"/>
    </source>
</evidence>
<dbReference type="PANTHER" id="PTHR11926">
    <property type="entry name" value="GLUCOSYL/GLUCURONOSYL TRANSFERASES"/>
    <property type="match status" value="1"/>
</dbReference>
<dbReference type="CDD" id="cd03784">
    <property type="entry name" value="GT1_Gtf-like"/>
    <property type="match status" value="1"/>
</dbReference>
<comment type="similarity">
    <text evidence="1 4">Belongs to the UDP-glycosyltransferase family.</text>
</comment>
<dbReference type="GO" id="GO:0080043">
    <property type="term" value="F:quercetin 3-O-glucosyltransferase activity"/>
    <property type="evidence" value="ECO:0007669"/>
    <property type="project" value="TreeGrafter"/>
</dbReference>
<dbReference type="Pfam" id="PF00201">
    <property type="entry name" value="UDPGT"/>
    <property type="match status" value="1"/>
</dbReference>
<keyword evidence="7" id="KW-1185">Reference proteome</keyword>
<dbReference type="InterPro" id="IPR035595">
    <property type="entry name" value="UDP_glycos_trans_CS"/>
</dbReference>
<name>A0A2H9ZRJ8_9ASPA</name>
<reference evidence="6 7" key="1">
    <citation type="journal article" date="2017" name="Nature">
        <title>The Apostasia genome and the evolution of orchids.</title>
        <authorList>
            <person name="Zhang G.Q."/>
            <person name="Liu K.W."/>
            <person name="Li Z."/>
            <person name="Lohaus R."/>
            <person name="Hsiao Y.Y."/>
            <person name="Niu S.C."/>
            <person name="Wang J.Y."/>
            <person name="Lin Y.C."/>
            <person name="Xu Q."/>
            <person name="Chen L.J."/>
            <person name="Yoshida K."/>
            <person name="Fujiwara S."/>
            <person name="Wang Z.W."/>
            <person name="Zhang Y.Q."/>
            <person name="Mitsuda N."/>
            <person name="Wang M."/>
            <person name="Liu G.H."/>
            <person name="Pecoraro L."/>
            <person name="Huang H.X."/>
            <person name="Xiao X.J."/>
            <person name="Lin M."/>
            <person name="Wu X.Y."/>
            <person name="Wu W.L."/>
            <person name="Chen Y.Y."/>
            <person name="Chang S.B."/>
            <person name="Sakamoto S."/>
            <person name="Ohme-Takagi M."/>
            <person name="Yagi M."/>
            <person name="Zeng S.J."/>
            <person name="Shen C.Y."/>
            <person name="Yeh C.M."/>
            <person name="Luo Y.B."/>
            <person name="Tsai W.C."/>
            <person name="Van de Peer Y."/>
            <person name="Liu Z.J."/>
        </authorList>
    </citation>
    <scope>NUCLEOTIDE SEQUENCE [LARGE SCALE GENOMIC DNA]</scope>
    <source>
        <strain evidence="7">cv. Shenzhen</strain>
        <tissue evidence="6">Stem</tissue>
    </source>
</reference>
<dbReference type="EMBL" id="KZ454678">
    <property type="protein sequence ID" value="PKA45916.1"/>
    <property type="molecule type" value="Genomic_DNA"/>
</dbReference>
<dbReference type="SUPFAM" id="SSF53756">
    <property type="entry name" value="UDP-Glycosyltransferase/glycogen phosphorylase"/>
    <property type="match status" value="1"/>
</dbReference>